<dbReference type="EMBL" id="CP013002">
    <property type="protein sequence ID" value="ALL14119.1"/>
    <property type="molecule type" value="Genomic_DNA"/>
</dbReference>
<dbReference type="SMART" id="SM00283">
    <property type="entry name" value="MA"/>
    <property type="match status" value="1"/>
</dbReference>
<dbReference type="STRING" id="69395.AQ619_12655"/>
<dbReference type="Proteomes" id="UP000056905">
    <property type="component" value="Chromosome"/>
</dbReference>
<keyword evidence="5" id="KW-1133">Transmembrane helix</keyword>
<dbReference type="OrthoDB" id="5292010at2"/>
<dbReference type="GO" id="GO:0006935">
    <property type="term" value="P:chemotaxis"/>
    <property type="evidence" value="ECO:0007669"/>
    <property type="project" value="UniProtKB-KW"/>
</dbReference>
<dbReference type="AlphaFoldDB" id="A0A0P0P1A1"/>
<evidence type="ECO:0000256" key="5">
    <source>
        <dbReference type="SAM" id="Phobius"/>
    </source>
</evidence>
<gene>
    <name evidence="8" type="ORF">AQ619_12655</name>
</gene>
<dbReference type="SUPFAM" id="SSF158472">
    <property type="entry name" value="HAMP domain-like"/>
    <property type="match status" value="1"/>
</dbReference>
<proteinExistence type="inferred from homology"/>
<keyword evidence="5" id="KW-0812">Transmembrane</keyword>
<evidence type="ECO:0000313" key="8">
    <source>
        <dbReference type="EMBL" id="ALL14119.1"/>
    </source>
</evidence>
<feature type="domain" description="Methyl-accepting transducer" evidence="6">
    <location>
        <begin position="378"/>
        <end position="607"/>
    </location>
</feature>
<dbReference type="InterPro" id="IPR003660">
    <property type="entry name" value="HAMP_dom"/>
</dbReference>
<dbReference type="Pfam" id="PF00672">
    <property type="entry name" value="HAMP"/>
    <property type="match status" value="1"/>
</dbReference>
<keyword evidence="1" id="KW-0145">Chemotaxis</keyword>
<feature type="domain" description="HAMP" evidence="7">
    <location>
        <begin position="327"/>
        <end position="373"/>
    </location>
</feature>
<dbReference type="GO" id="GO:0016020">
    <property type="term" value="C:membrane"/>
    <property type="evidence" value="ECO:0007669"/>
    <property type="project" value="InterPro"/>
</dbReference>
<organism evidence="8 9">
    <name type="scientific">Caulobacter henricii</name>
    <dbReference type="NCBI Taxonomy" id="69395"/>
    <lineage>
        <taxon>Bacteria</taxon>
        <taxon>Pseudomonadati</taxon>
        <taxon>Pseudomonadota</taxon>
        <taxon>Alphaproteobacteria</taxon>
        <taxon>Caulobacterales</taxon>
        <taxon>Caulobacteraceae</taxon>
        <taxon>Caulobacter</taxon>
    </lineage>
</organism>
<evidence type="ECO:0000313" key="9">
    <source>
        <dbReference type="Proteomes" id="UP000056905"/>
    </source>
</evidence>
<reference evidence="8 9" key="1">
    <citation type="submission" date="2015-10" db="EMBL/GenBank/DDBJ databases">
        <title>Conservation of the essential genome among Caulobacter and Brevundimonas species.</title>
        <authorList>
            <person name="Scott D."/>
            <person name="Ely B."/>
        </authorList>
    </citation>
    <scope>NUCLEOTIDE SEQUENCE [LARGE SCALE GENOMIC DNA]</scope>
    <source>
        <strain evidence="8 9">CB4</strain>
    </source>
</reference>
<accession>A0A0P0P1A1</accession>
<feature type="compositionally biased region" description="Basic and acidic residues" evidence="4">
    <location>
        <begin position="619"/>
        <end position="630"/>
    </location>
</feature>
<dbReference type="PROSITE" id="PS50885">
    <property type="entry name" value="HAMP"/>
    <property type="match status" value="2"/>
</dbReference>
<evidence type="ECO:0000256" key="3">
    <source>
        <dbReference type="PROSITE-ProRule" id="PRU00284"/>
    </source>
</evidence>
<evidence type="ECO:0000256" key="4">
    <source>
        <dbReference type="SAM" id="MobiDB-lite"/>
    </source>
</evidence>
<keyword evidence="9" id="KW-1185">Reference proteome</keyword>
<evidence type="ECO:0000256" key="2">
    <source>
        <dbReference type="ARBA" id="ARBA00029447"/>
    </source>
</evidence>
<feature type="transmembrane region" description="Helical" evidence="5">
    <location>
        <begin position="218"/>
        <end position="238"/>
    </location>
</feature>
<dbReference type="SMART" id="SM00304">
    <property type="entry name" value="HAMP"/>
    <property type="match status" value="2"/>
</dbReference>
<comment type="similarity">
    <text evidence="2">Belongs to the methyl-accepting chemotaxis (MCP) protein family.</text>
</comment>
<name>A0A0P0P1A1_9CAUL</name>
<evidence type="ECO:0000259" key="6">
    <source>
        <dbReference type="PROSITE" id="PS50111"/>
    </source>
</evidence>
<dbReference type="GO" id="GO:0007165">
    <property type="term" value="P:signal transduction"/>
    <property type="evidence" value="ECO:0007669"/>
    <property type="project" value="UniProtKB-KW"/>
</dbReference>
<dbReference type="PROSITE" id="PS50111">
    <property type="entry name" value="CHEMOTAXIS_TRANSDUC_2"/>
    <property type="match status" value="1"/>
</dbReference>
<evidence type="ECO:0000259" key="7">
    <source>
        <dbReference type="PROSITE" id="PS50885"/>
    </source>
</evidence>
<dbReference type="SUPFAM" id="SSF58104">
    <property type="entry name" value="Methyl-accepting chemotaxis protein (MCP) signaling domain"/>
    <property type="match status" value="1"/>
</dbReference>
<dbReference type="KEGG" id="chq:AQ619_12655"/>
<sequence length="648" mass="69456">MYMDLSAKKARRLQGDSKRIARDMSIALVLMGGLIVLVAGLWAATASHDLNQRHLQNQRDAQVTTATFELNQSIAAMKFDAIQVQQFLQDIAATRGEDGLNSGFAEAEAFRQRFVQDATRARTLALKLEAPELAQRLANSQTAFDAYYASGVTMAQAYVNNGTSAGNALMADFDTAALALTDDLDSLSLQHKSLMQRVTAQHAAIEVTVLKQMKQARLQAMVLAGVGLIVSVLIILHLRRTVLAPLHKTTTYMAGLAEGQYEIEPPFLDRRDEIGSMLRSVDTFRKAALQRKTARLADEAEIKSYQQELVARAEQVERLSVDHAAIIDQLGDALERLAVGDLSIRMTERFGPGFDQLRIDFNASMEALGTVMGSILEATEAVSFGASELSRAAERLSSRTEQQATSVRESAESLKILHREVAVTTSTADEALSVVATAKQSAERSTTVMDGAIEAMARIQSSSGQIGKISTVIDEIAFQTNLLALNAGVEAARAGESGRGFAVVAQEVRALAQRSASAAKEISALVTRANAEVAAGGNQVSQTSHVLTEIVGHVMQIHGLVEGISASSRKQSDSISAIHGAVTLIDEITRNNAAMVAEATGASQSLAGEASGLMTSISRFRDGGQPKKGEVQTPEQTEAMNEIDRLFG</sequence>
<dbReference type="Gene3D" id="1.10.287.950">
    <property type="entry name" value="Methyl-accepting chemotaxis protein"/>
    <property type="match status" value="1"/>
</dbReference>
<dbReference type="InterPro" id="IPR051310">
    <property type="entry name" value="MCP_chemotaxis"/>
</dbReference>
<dbReference type="InterPro" id="IPR004089">
    <property type="entry name" value="MCPsignal_dom"/>
</dbReference>
<keyword evidence="5" id="KW-0472">Membrane</keyword>
<dbReference type="PANTHER" id="PTHR43531">
    <property type="entry name" value="PROTEIN ICFG"/>
    <property type="match status" value="1"/>
</dbReference>
<dbReference type="Gene3D" id="6.10.340.10">
    <property type="match status" value="1"/>
</dbReference>
<dbReference type="PANTHER" id="PTHR43531:SF11">
    <property type="entry name" value="METHYL-ACCEPTING CHEMOTAXIS PROTEIN 3"/>
    <property type="match status" value="1"/>
</dbReference>
<keyword evidence="3" id="KW-0807">Transducer</keyword>
<feature type="region of interest" description="Disordered" evidence="4">
    <location>
        <begin position="618"/>
        <end position="648"/>
    </location>
</feature>
<protein>
    <recommendedName>
        <fullName evidence="10">Chemotaxis protein</fullName>
    </recommendedName>
</protein>
<dbReference type="Pfam" id="PF00015">
    <property type="entry name" value="MCPsignal"/>
    <property type="match status" value="1"/>
</dbReference>
<evidence type="ECO:0000256" key="1">
    <source>
        <dbReference type="ARBA" id="ARBA00022500"/>
    </source>
</evidence>
<evidence type="ECO:0008006" key="10">
    <source>
        <dbReference type="Google" id="ProtNLM"/>
    </source>
</evidence>
<feature type="domain" description="HAMP" evidence="7">
    <location>
        <begin position="240"/>
        <end position="293"/>
    </location>
</feature>
<dbReference type="CDD" id="cd11386">
    <property type="entry name" value="MCP_signal"/>
    <property type="match status" value="1"/>
</dbReference>